<accession>A0A0D5XVX8</accession>
<sequence>MPAILGYPSEKGSIPAPFTTTSTITEAAPAGAFAQNRCALRKIIHTTDSY</sequence>
<dbReference type="EMBL" id="CP011110">
    <property type="protein sequence ID" value="AKA22839.1"/>
    <property type="molecule type" value="Genomic_DNA"/>
</dbReference>
<proteinExistence type="predicted"/>
<evidence type="ECO:0000313" key="2">
    <source>
        <dbReference type="Proteomes" id="UP000032748"/>
    </source>
</evidence>
<evidence type="ECO:0000313" key="1">
    <source>
        <dbReference type="EMBL" id="AKA22839.1"/>
    </source>
</evidence>
<dbReference type="KEGG" id="pcz:PCL1606_13840"/>
<name>A0A0D5XVX8_9PSED</name>
<dbReference type="Proteomes" id="UP000032748">
    <property type="component" value="Chromosome"/>
</dbReference>
<organism evidence="1 2">
    <name type="scientific">Pseudomonas chlororaphis</name>
    <dbReference type="NCBI Taxonomy" id="587753"/>
    <lineage>
        <taxon>Bacteria</taxon>
        <taxon>Pseudomonadati</taxon>
        <taxon>Pseudomonadota</taxon>
        <taxon>Gammaproteobacteria</taxon>
        <taxon>Pseudomonadales</taxon>
        <taxon>Pseudomonadaceae</taxon>
        <taxon>Pseudomonas</taxon>
    </lineage>
</organism>
<dbReference type="PATRIC" id="fig|587753.10.peg.1378"/>
<protein>
    <submittedName>
        <fullName evidence="1">Uncharacterized protein</fullName>
    </submittedName>
</protein>
<gene>
    <name evidence="1" type="ORF">PCL1606_13840</name>
</gene>
<reference evidence="1 2" key="1">
    <citation type="journal article" date="2015" name="Mol. Plant Microbe Interact.">
        <title>Comparative Genomic Analysis of Pseudomonas chlororaphis PCL1606 Reveals New Insight into Antifungal Compounds Involved in Biocontrol.</title>
        <authorList>
            <person name="Calderon C.E."/>
            <person name="Ramos C."/>
            <person name="de Vicente A."/>
            <person name="Cazorla F.M."/>
        </authorList>
    </citation>
    <scope>NUCLEOTIDE SEQUENCE [LARGE SCALE GENOMIC DNA]</scope>
    <source>
        <strain evidence="1 2">PCL1606</strain>
    </source>
</reference>
<dbReference type="AlphaFoldDB" id="A0A0D5XVX8"/>